<sequence length="251" mass="29401">MMCALPADENAHPLPQLPRLILIDGFNVMHGFKNLMNDPHVDSRMNAIVILPLIKTFSNAGFVVRIAIPRYPKPFEVNHMYILHELNKIQICIYPAKTFKEADDLIMLEIAEKYGAKIISNDAFKNHRKYQSVAQKYAIKYKKKLNPKFSLEELERRLIFKNKCFIDGKEDDMYCMLNDPDYKKVEESYDVFWQLTIYDKKILDLLQSYVHCYICSQIGFKIPSNIVFMADDENSPPKFAVFRNRNFSLNI</sequence>
<protein>
    <submittedName>
        <fullName evidence="2">RNase NYN domain-containing protein</fullName>
    </submittedName>
</protein>
<dbReference type="Proteomes" id="UP000887579">
    <property type="component" value="Unplaced"/>
</dbReference>
<dbReference type="WBParaSite" id="ES5_v2.g11141.t1">
    <property type="protein sequence ID" value="ES5_v2.g11141.t1"/>
    <property type="gene ID" value="ES5_v2.g11141"/>
</dbReference>
<name>A0AC34F2I8_9BILA</name>
<organism evidence="1 2">
    <name type="scientific">Panagrolaimus sp. ES5</name>
    <dbReference type="NCBI Taxonomy" id="591445"/>
    <lineage>
        <taxon>Eukaryota</taxon>
        <taxon>Metazoa</taxon>
        <taxon>Ecdysozoa</taxon>
        <taxon>Nematoda</taxon>
        <taxon>Chromadorea</taxon>
        <taxon>Rhabditida</taxon>
        <taxon>Tylenchina</taxon>
        <taxon>Panagrolaimomorpha</taxon>
        <taxon>Panagrolaimoidea</taxon>
        <taxon>Panagrolaimidae</taxon>
        <taxon>Panagrolaimus</taxon>
    </lineage>
</organism>
<reference evidence="2" key="1">
    <citation type="submission" date="2022-11" db="UniProtKB">
        <authorList>
            <consortium name="WormBaseParasite"/>
        </authorList>
    </citation>
    <scope>IDENTIFICATION</scope>
</reference>
<evidence type="ECO:0000313" key="1">
    <source>
        <dbReference type="Proteomes" id="UP000887579"/>
    </source>
</evidence>
<accession>A0AC34F2I8</accession>
<evidence type="ECO:0000313" key="2">
    <source>
        <dbReference type="WBParaSite" id="ES5_v2.g11141.t1"/>
    </source>
</evidence>
<proteinExistence type="predicted"/>